<evidence type="ECO:0000256" key="3">
    <source>
        <dbReference type="ARBA" id="ARBA00022448"/>
    </source>
</evidence>
<feature type="transmembrane region" description="Helical" evidence="8">
    <location>
        <begin position="174"/>
        <end position="194"/>
    </location>
</feature>
<dbReference type="EMBL" id="JAGGLB010000003">
    <property type="protein sequence ID" value="MBP1989977.1"/>
    <property type="molecule type" value="Genomic_DNA"/>
</dbReference>
<dbReference type="PANTHER" id="PTHR42718">
    <property type="entry name" value="MAJOR FACILITATOR SUPERFAMILY MULTIDRUG TRANSPORTER MFSC"/>
    <property type="match status" value="1"/>
</dbReference>
<proteinExistence type="inferred from homology"/>
<dbReference type="Proteomes" id="UP001519287">
    <property type="component" value="Unassembled WGS sequence"/>
</dbReference>
<feature type="transmembrane region" description="Helical" evidence="8">
    <location>
        <begin position="147"/>
        <end position="168"/>
    </location>
</feature>
<feature type="transmembrane region" description="Helical" evidence="8">
    <location>
        <begin position="20"/>
        <end position="45"/>
    </location>
</feature>
<dbReference type="Pfam" id="PF07690">
    <property type="entry name" value="MFS_1"/>
    <property type="match status" value="1"/>
</dbReference>
<feature type="transmembrane region" description="Helical" evidence="8">
    <location>
        <begin position="411"/>
        <end position="433"/>
    </location>
</feature>
<evidence type="ECO:0000256" key="2">
    <source>
        <dbReference type="ARBA" id="ARBA00008537"/>
    </source>
</evidence>
<dbReference type="InterPro" id="IPR011701">
    <property type="entry name" value="MFS"/>
</dbReference>
<dbReference type="Gene3D" id="1.20.1720.10">
    <property type="entry name" value="Multidrug resistance protein D"/>
    <property type="match status" value="1"/>
</dbReference>
<evidence type="ECO:0000256" key="7">
    <source>
        <dbReference type="ARBA" id="ARBA00023136"/>
    </source>
</evidence>
<dbReference type="SUPFAM" id="SSF103473">
    <property type="entry name" value="MFS general substrate transporter"/>
    <property type="match status" value="1"/>
</dbReference>
<evidence type="ECO:0000256" key="6">
    <source>
        <dbReference type="ARBA" id="ARBA00022989"/>
    </source>
</evidence>
<dbReference type="InterPro" id="IPR004638">
    <property type="entry name" value="EmrB-like"/>
</dbReference>
<evidence type="ECO:0000256" key="8">
    <source>
        <dbReference type="SAM" id="Phobius"/>
    </source>
</evidence>
<evidence type="ECO:0000256" key="1">
    <source>
        <dbReference type="ARBA" id="ARBA00004651"/>
    </source>
</evidence>
<keyword evidence="3" id="KW-0813">Transport</keyword>
<evidence type="ECO:0000256" key="5">
    <source>
        <dbReference type="ARBA" id="ARBA00022692"/>
    </source>
</evidence>
<reference evidence="10 11" key="1">
    <citation type="submission" date="2021-03" db="EMBL/GenBank/DDBJ databases">
        <title>Genomic Encyclopedia of Type Strains, Phase IV (KMG-IV): sequencing the most valuable type-strain genomes for metagenomic binning, comparative biology and taxonomic classification.</title>
        <authorList>
            <person name="Goeker M."/>
        </authorList>
    </citation>
    <scope>NUCLEOTIDE SEQUENCE [LARGE SCALE GENOMIC DNA]</scope>
    <source>
        <strain evidence="10 11">DSM 26048</strain>
    </source>
</reference>
<comment type="caution">
    <text evidence="10">The sequence shown here is derived from an EMBL/GenBank/DDBJ whole genome shotgun (WGS) entry which is preliminary data.</text>
</comment>
<keyword evidence="6 8" id="KW-1133">Transmembrane helix</keyword>
<dbReference type="NCBIfam" id="TIGR00711">
    <property type="entry name" value="efflux_EmrB"/>
    <property type="match status" value="1"/>
</dbReference>
<feature type="transmembrane region" description="Helical" evidence="8">
    <location>
        <begin position="238"/>
        <end position="255"/>
    </location>
</feature>
<feature type="transmembrane region" description="Helical" evidence="8">
    <location>
        <begin position="459"/>
        <end position="478"/>
    </location>
</feature>
<evidence type="ECO:0000313" key="11">
    <source>
        <dbReference type="Proteomes" id="UP001519287"/>
    </source>
</evidence>
<feature type="transmembrane region" description="Helical" evidence="8">
    <location>
        <begin position="88"/>
        <end position="107"/>
    </location>
</feature>
<dbReference type="InterPro" id="IPR036259">
    <property type="entry name" value="MFS_trans_sf"/>
</dbReference>
<evidence type="ECO:0000313" key="10">
    <source>
        <dbReference type="EMBL" id="MBP1989977.1"/>
    </source>
</evidence>
<keyword evidence="4" id="KW-1003">Cell membrane</keyword>
<accession>A0ABS4IQY5</accession>
<feature type="transmembrane region" description="Helical" evidence="8">
    <location>
        <begin position="276"/>
        <end position="294"/>
    </location>
</feature>
<dbReference type="RefSeq" id="WP_209970740.1">
    <property type="nucleotide sequence ID" value="NZ_JAGGLB010000003.1"/>
</dbReference>
<keyword evidence="7 8" id="KW-0472">Membrane</keyword>
<gene>
    <name evidence="10" type="ORF">J2Z66_001575</name>
</gene>
<name>A0ABS4IQY5_9BACL</name>
<dbReference type="PROSITE" id="PS50850">
    <property type="entry name" value="MFS"/>
    <property type="match status" value="1"/>
</dbReference>
<feature type="domain" description="Major facilitator superfamily (MFS) profile" evidence="9">
    <location>
        <begin position="22"/>
        <end position="483"/>
    </location>
</feature>
<dbReference type="PANTHER" id="PTHR42718:SF9">
    <property type="entry name" value="MAJOR FACILITATOR SUPERFAMILY MULTIDRUG TRANSPORTER MFSC"/>
    <property type="match status" value="1"/>
</dbReference>
<keyword evidence="11" id="KW-1185">Reference proteome</keyword>
<evidence type="ECO:0000259" key="9">
    <source>
        <dbReference type="PROSITE" id="PS50850"/>
    </source>
</evidence>
<feature type="transmembrane region" description="Helical" evidence="8">
    <location>
        <begin position="314"/>
        <end position="332"/>
    </location>
</feature>
<protein>
    <submittedName>
        <fullName evidence="10">EmrB/QacA subfamily drug resistance transporter</fullName>
    </submittedName>
</protein>
<feature type="transmembrane region" description="Helical" evidence="8">
    <location>
        <begin position="113"/>
        <end position="135"/>
    </location>
</feature>
<feature type="transmembrane region" description="Helical" evidence="8">
    <location>
        <begin position="206"/>
        <end position="226"/>
    </location>
</feature>
<feature type="transmembrane region" description="Helical" evidence="8">
    <location>
        <begin position="368"/>
        <end position="390"/>
    </location>
</feature>
<evidence type="ECO:0000256" key="4">
    <source>
        <dbReference type="ARBA" id="ARBA00022475"/>
    </source>
</evidence>
<keyword evidence="5 8" id="KW-0812">Transmembrane</keyword>
<dbReference type="Gene3D" id="1.20.1250.20">
    <property type="entry name" value="MFS general substrate transporter like domains"/>
    <property type="match status" value="1"/>
</dbReference>
<comment type="similarity">
    <text evidence="2">Belongs to the major facilitator superfamily. EmrB family.</text>
</comment>
<dbReference type="CDD" id="cd17503">
    <property type="entry name" value="MFS_LmrB_MDR_like"/>
    <property type="match status" value="1"/>
</dbReference>
<dbReference type="PRINTS" id="PR01036">
    <property type="entry name" value="TCRTETB"/>
</dbReference>
<dbReference type="InterPro" id="IPR020846">
    <property type="entry name" value="MFS_dom"/>
</dbReference>
<feature type="transmembrane region" description="Helical" evidence="8">
    <location>
        <begin position="57"/>
        <end position="76"/>
    </location>
</feature>
<organism evidence="10 11">
    <name type="scientific">Paenibacillus eucommiae</name>
    <dbReference type="NCBI Taxonomy" id="1355755"/>
    <lineage>
        <taxon>Bacteria</taxon>
        <taxon>Bacillati</taxon>
        <taxon>Bacillota</taxon>
        <taxon>Bacilli</taxon>
        <taxon>Bacillales</taxon>
        <taxon>Paenibacillaceae</taxon>
        <taxon>Paenibacillus</taxon>
    </lineage>
</organism>
<feature type="transmembrane region" description="Helical" evidence="8">
    <location>
        <begin position="339"/>
        <end position="356"/>
    </location>
</feature>
<sequence length="499" mass="53747">MNQAAATGGNEPEFRITSILVPLIAIISGIFMVILDTTAMNVALSKLVVDFQTDLPTIQWTVTGYMLATAAVIPLAGWLSDRFGAKNVFLSSVIMFTIASLLCATPNTAEWLIVFRILQGLGGGFVMPVAMAYVFRLSPPNKIGQVMGMLGVPILLAPAIGPILAGWLVEFHSWHWIFLINIPVGIFSFIFGLWKLPKVGRKQVAGFDLPGMILGPIAFAALSYGVSQGAESWTSDKTLGGLIIGTLALIGFIIVELRAKIPLLELRVFRSVDFSFSIFVQWVLQFSLFGAIFLLPQFLQQARGYGAFDTGMTLFPQALASAVMMPIGGYLFDKIGVRWLVVIGLSLVSGAIFQYSHVSLTTEGHDLILPLIMAGAGMGLMMMPLNSHLIKKAPSDLVSRVTSLTSAMQQVINSFAVATLVTILSSRVSTLIAEKNITVTGPADMQKAMLQVAPEAFGYTFRIMLVIAVIGIFLGLFLRRGKAQEETAGNKGAGLEGLH</sequence>
<comment type="subcellular location">
    <subcellularLocation>
        <location evidence="1">Cell membrane</location>
        <topology evidence="1">Multi-pass membrane protein</topology>
    </subcellularLocation>
</comment>